<feature type="compositionally biased region" description="Polar residues" evidence="3">
    <location>
        <begin position="78"/>
        <end position="97"/>
    </location>
</feature>
<keyword evidence="1 2" id="KW-0694">RNA-binding</keyword>
<keyword evidence="6" id="KW-1185">Reference proteome</keyword>
<feature type="region of interest" description="Disordered" evidence="3">
    <location>
        <begin position="650"/>
        <end position="769"/>
    </location>
</feature>
<name>A0ABR3JRA3_9AGAR</name>
<reference evidence="6" key="1">
    <citation type="submission" date="2024-06" db="EMBL/GenBank/DDBJ databases">
        <title>Multi-omics analyses provide insights into the biosynthesis of the anticancer antibiotic pleurotin in Hohenbuehelia grisea.</title>
        <authorList>
            <person name="Weaver J.A."/>
            <person name="Alberti F."/>
        </authorList>
    </citation>
    <scope>NUCLEOTIDE SEQUENCE [LARGE SCALE GENOMIC DNA]</scope>
    <source>
        <strain evidence="6">T-177</strain>
    </source>
</reference>
<feature type="compositionally biased region" description="Low complexity" evidence="3">
    <location>
        <begin position="123"/>
        <end position="133"/>
    </location>
</feature>
<accession>A0ABR3JRA3</accession>
<evidence type="ECO:0000256" key="3">
    <source>
        <dbReference type="SAM" id="MobiDB-lite"/>
    </source>
</evidence>
<dbReference type="Gene3D" id="1.10.10.10">
    <property type="entry name" value="Winged helix-like DNA-binding domain superfamily/Winged helix DNA-binding domain"/>
    <property type="match status" value="1"/>
</dbReference>
<feature type="compositionally biased region" description="Polar residues" evidence="3">
    <location>
        <begin position="228"/>
        <end position="257"/>
    </location>
</feature>
<feature type="region of interest" description="Disordered" evidence="3">
    <location>
        <begin position="624"/>
        <end position="643"/>
    </location>
</feature>
<feature type="compositionally biased region" description="Polar residues" evidence="3">
    <location>
        <begin position="157"/>
        <end position="169"/>
    </location>
</feature>
<dbReference type="SMART" id="SM00715">
    <property type="entry name" value="LA"/>
    <property type="match status" value="1"/>
</dbReference>
<feature type="compositionally biased region" description="Polar residues" evidence="3">
    <location>
        <begin position="654"/>
        <end position="663"/>
    </location>
</feature>
<feature type="compositionally biased region" description="Polar residues" evidence="3">
    <location>
        <begin position="1"/>
        <end position="13"/>
    </location>
</feature>
<evidence type="ECO:0000256" key="2">
    <source>
        <dbReference type="PROSITE-ProRule" id="PRU00332"/>
    </source>
</evidence>
<feature type="compositionally biased region" description="Low complexity" evidence="3">
    <location>
        <begin position="319"/>
        <end position="337"/>
    </location>
</feature>
<feature type="domain" description="HTH La-type RNA-binding" evidence="4">
    <location>
        <begin position="1151"/>
        <end position="1240"/>
    </location>
</feature>
<evidence type="ECO:0000259" key="4">
    <source>
        <dbReference type="PROSITE" id="PS50961"/>
    </source>
</evidence>
<feature type="compositionally biased region" description="Pro residues" evidence="3">
    <location>
        <begin position="486"/>
        <end position="500"/>
    </location>
</feature>
<feature type="compositionally biased region" description="Polar residues" evidence="3">
    <location>
        <begin position="579"/>
        <end position="589"/>
    </location>
</feature>
<dbReference type="SUPFAM" id="SSF46785">
    <property type="entry name" value="Winged helix' DNA-binding domain"/>
    <property type="match status" value="1"/>
</dbReference>
<feature type="compositionally biased region" description="Low complexity" evidence="3">
    <location>
        <begin position="727"/>
        <end position="737"/>
    </location>
</feature>
<dbReference type="InterPro" id="IPR006630">
    <property type="entry name" value="La_HTH"/>
</dbReference>
<evidence type="ECO:0000256" key="1">
    <source>
        <dbReference type="ARBA" id="ARBA00022884"/>
    </source>
</evidence>
<dbReference type="InterPro" id="IPR036390">
    <property type="entry name" value="WH_DNA-bd_sf"/>
</dbReference>
<feature type="compositionally biased region" description="Pro residues" evidence="3">
    <location>
        <begin position="599"/>
        <end position="613"/>
    </location>
</feature>
<comment type="caution">
    <text evidence="5">The sequence shown here is derived from an EMBL/GenBank/DDBJ whole genome shotgun (WGS) entry which is preliminary data.</text>
</comment>
<feature type="compositionally biased region" description="Polar residues" evidence="3">
    <location>
        <begin position="374"/>
        <end position="402"/>
    </location>
</feature>
<protein>
    <recommendedName>
        <fullName evidence="4">HTH La-type RNA-binding domain-containing protein</fullName>
    </recommendedName>
</protein>
<feature type="region of interest" description="Disordered" evidence="3">
    <location>
        <begin position="1"/>
        <end position="407"/>
    </location>
</feature>
<feature type="compositionally biased region" description="Polar residues" evidence="3">
    <location>
        <begin position="671"/>
        <end position="682"/>
    </location>
</feature>
<dbReference type="EMBL" id="JASNQZ010000004">
    <property type="protein sequence ID" value="KAL0958319.1"/>
    <property type="molecule type" value="Genomic_DNA"/>
</dbReference>
<evidence type="ECO:0000313" key="5">
    <source>
        <dbReference type="EMBL" id="KAL0958319.1"/>
    </source>
</evidence>
<feature type="region of interest" description="Disordered" evidence="3">
    <location>
        <begin position="1268"/>
        <end position="1303"/>
    </location>
</feature>
<feature type="compositionally biased region" description="Low complexity" evidence="3">
    <location>
        <begin position="173"/>
        <end position="194"/>
    </location>
</feature>
<feature type="compositionally biased region" description="Basic residues" evidence="3">
    <location>
        <begin position="711"/>
        <end position="721"/>
    </location>
</feature>
<evidence type="ECO:0000313" key="6">
    <source>
        <dbReference type="Proteomes" id="UP001556367"/>
    </source>
</evidence>
<feature type="region of interest" description="Disordered" evidence="3">
    <location>
        <begin position="908"/>
        <end position="928"/>
    </location>
</feature>
<dbReference type="Proteomes" id="UP001556367">
    <property type="component" value="Unassembled WGS sequence"/>
</dbReference>
<proteinExistence type="predicted"/>
<dbReference type="PROSITE" id="PS50961">
    <property type="entry name" value="HTH_LA"/>
    <property type="match status" value="1"/>
</dbReference>
<feature type="compositionally biased region" description="Polar residues" evidence="3">
    <location>
        <begin position="338"/>
        <end position="358"/>
    </location>
</feature>
<gene>
    <name evidence="5" type="ORF">HGRIS_000464</name>
</gene>
<feature type="region of interest" description="Disordered" evidence="3">
    <location>
        <begin position="543"/>
        <end position="616"/>
    </location>
</feature>
<dbReference type="CDD" id="cd07323">
    <property type="entry name" value="LAM"/>
    <property type="match status" value="1"/>
</dbReference>
<feature type="compositionally biased region" description="Pro residues" evidence="3">
    <location>
        <begin position="1049"/>
        <end position="1069"/>
    </location>
</feature>
<feature type="compositionally biased region" description="Pro residues" evidence="3">
    <location>
        <begin position="58"/>
        <end position="69"/>
    </location>
</feature>
<dbReference type="InterPro" id="IPR036388">
    <property type="entry name" value="WH-like_DNA-bd_sf"/>
</dbReference>
<feature type="region of interest" description="Disordered" evidence="3">
    <location>
        <begin position="978"/>
        <end position="1103"/>
    </location>
</feature>
<sequence>MASSTVPKTTVTLSYAERARKAQGVKSASNLSRPPAINHVQIPPTTSSNRHSTSVPVSPNPPPSKPPITSPSLGPSRGSYSSAKNATETPESSQQGVTPDDGAVAINGQVSSSAVDALPKLTPPSSTSNPSIPARTPVENVWSLRKEKMAVQASRGPASSPTIPQTSKNLGGPPTATSSAPAPQTASSATSAPQIDDPFVVRIPSHAPRVPPPPPVDDEESWPEVGKSVSQATSVSGNDVGSSSKDAELTVSQPNTPKKSEKTKWVPIPPEELQAVADAVQKSSRGHSRSHSRVQQNGQSGVRSSNNGTQRSANTSQLASAIGSASASRSQSRIQSGRNSAAQSRIQSRSGSAHSSPRTMRARRLDEPVLQPAAPSSQSGIEQPRQGSGTNSPQPHQLNIDTVMQGGNIPISYPTPTYGRPPAPGQNVYFPGGHPMPPPHASQTSYHHSPVSTAPYGLPIVPPPGAPAGGPRYHPNHSHGHSPVPMGTPIPGQPPAPGPFSPTGTAGYAMYPTYMGDYYGGVNSVAPPGGYWNGHMPPGGYGLPPNAGGHTPPYPPPPHTMPGIHYSHQLPPPPPMQVHQPSGESQAGSQPVIISPGGQVPPPTSIQHPPPPEESQAVAGYRVVGPVPTSDDPASNSAPTPLAERPVVFGSIGLSGSSDAPSPTLSPAPSGPSAYTDSQQPTADEGDEGLERPFATFSIGVAPGEPTPPRLRSRTRSSKTRSRTETAESVTSTTASTGCGAVSGGVMSDLTNNGGSNGGRQSLGATEKAGAVPEAVDAAEVAQILDLTDTETKWQFGSASADVGSPSSSAVPPVATEQPPALSVQVAQPTIPVQELASQPLSAIVGVPLEPFPVESQHPSIQQPPLPLATMPHPSASLPLVEPPMPLPHQQIDYHPMPYVDQPMPYPEQHGIPPTAPRPPRTGTGDEWEVRDFGYGFGVASGTGYAPALAREDRLAREKHRHMDRMQEMERLRDMHSAAPEHYQQARPYEERDRPRPRRGSYGGYGHGPHHEHRGPFPGRRGRGGPGSGYRGFHRHRGSMHGPSGSISGPPPAVAPRQPPFTVTPPPAQFQPLISPADTTSNGYYGPPPPPPPPPPASAPPVHPPPFIPMGYEAYPTPQPPPVPVQPQPVPANANAPGLTPPVPMPVTTISFPLDPTRYYLLGQLEYYLSPQNMAQDLYLRQNMDSQGWIHIPLLASFRRVRQLTTQVQVVHEVLTLSSVVQVKGNFVRMGGWEQFVLPDALESTVDEAPMQPQHQNYGYGEYAIPAPQRSIEPEGGEAPAGENDSEEYEGDGDADDDDEEDVVFVMDREAQRWSPEHRPR</sequence>
<feature type="compositionally biased region" description="Polar residues" evidence="3">
    <location>
        <begin position="749"/>
        <end position="764"/>
    </location>
</feature>
<dbReference type="Pfam" id="PF05383">
    <property type="entry name" value="La"/>
    <property type="match status" value="1"/>
</dbReference>
<feature type="compositionally biased region" description="Pro residues" evidence="3">
    <location>
        <begin position="1086"/>
        <end position="1103"/>
    </location>
</feature>
<feature type="compositionally biased region" description="Acidic residues" evidence="3">
    <location>
        <begin position="1284"/>
        <end position="1303"/>
    </location>
</feature>
<organism evidence="5 6">
    <name type="scientific">Hohenbuehelia grisea</name>
    <dbReference type="NCBI Taxonomy" id="104357"/>
    <lineage>
        <taxon>Eukaryota</taxon>
        <taxon>Fungi</taxon>
        <taxon>Dikarya</taxon>
        <taxon>Basidiomycota</taxon>
        <taxon>Agaricomycotina</taxon>
        <taxon>Agaricomycetes</taxon>
        <taxon>Agaricomycetidae</taxon>
        <taxon>Agaricales</taxon>
        <taxon>Pleurotineae</taxon>
        <taxon>Pleurotaceae</taxon>
        <taxon>Hohenbuehelia</taxon>
    </lineage>
</organism>
<feature type="compositionally biased region" description="Polar residues" evidence="3">
    <location>
        <begin position="294"/>
        <end position="318"/>
    </location>
</feature>
<feature type="region of interest" description="Disordered" evidence="3">
    <location>
        <begin position="464"/>
        <end position="501"/>
    </location>
</feature>